<feature type="transmembrane region" description="Helical" evidence="5">
    <location>
        <begin position="179"/>
        <end position="197"/>
    </location>
</feature>
<organism evidence="7">
    <name type="scientific">Sheuella amnicola</name>
    <dbReference type="NCBI Taxonomy" id="2707330"/>
    <lineage>
        <taxon>Bacteria</taxon>
        <taxon>Pseudomonadati</taxon>
        <taxon>Pseudomonadota</taxon>
        <taxon>Betaproteobacteria</taxon>
        <taxon>Burkholderiales</taxon>
        <taxon>Alcaligenaceae</taxon>
        <taxon>Sheuella</taxon>
    </lineage>
</organism>
<evidence type="ECO:0000256" key="1">
    <source>
        <dbReference type="ARBA" id="ARBA00004141"/>
    </source>
</evidence>
<keyword evidence="2 5" id="KW-0812">Transmembrane</keyword>
<evidence type="ECO:0000313" key="7">
    <source>
        <dbReference type="EMBL" id="NDY82549.1"/>
    </source>
</evidence>
<keyword evidence="3 5" id="KW-1133">Transmembrane helix</keyword>
<feature type="transmembrane region" description="Helical" evidence="5">
    <location>
        <begin position="265"/>
        <end position="286"/>
    </location>
</feature>
<accession>A0A6B2QZF7</accession>
<dbReference type="InterPro" id="IPR037185">
    <property type="entry name" value="EmrE-like"/>
</dbReference>
<dbReference type="GO" id="GO:0016020">
    <property type="term" value="C:membrane"/>
    <property type="evidence" value="ECO:0007669"/>
    <property type="project" value="UniProtKB-SubCell"/>
</dbReference>
<dbReference type="InterPro" id="IPR050638">
    <property type="entry name" value="AA-Vitamin_Transporters"/>
</dbReference>
<dbReference type="Pfam" id="PF00892">
    <property type="entry name" value="EamA"/>
    <property type="match status" value="2"/>
</dbReference>
<feature type="transmembrane region" description="Helical" evidence="5">
    <location>
        <begin position="241"/>
        <end position="259"/>
    </location>
</feature>
<dbReference type="EMBL" id="JAAGRN010000002">
    <property type="protein sequence ID" value="NDY82549.1"/>
    <property type="molecule type" value="Genomic_DNA"/>
</dbReference>
<reference evidence="7" key="1">
    <citation type="submission" date="2020-02" db="EMBL/GenBank/DDBJ databases">
        <authorList>
            <person name="Chen W.-M."/>
        </authorList>
    </citation>
    <scope>NUCLEOTIDE SEQUENCE</scope>
    <source>
        <strain evidence="7">NBD-18</strain>
    </source>
</reference>
<feature type="transmembrane region" description="Helical" evidence="5">
    <location>
        <begin position="120"/>
        <end position="137"/>
    </location>
</feature>
<sequence length="290" mass="31534">MQRKDLYNMLILAAIWGGSFLFMRMSVHELGALPLMGVRTFLAGLLLLPLLIWHKKLPLLLAYWRQIAIVGLFNSALPFVLFAYATKTIPSGTMSVINAVTPLWGAMIAWLWLKDRLPPLRILGLFVGLTGIVILVWDKLTLQGSGSVLAVLAGVSAPIFYGVAASFTKKYLMKADPLATASGSLMSAGLVLMPFAWWQWPTEPVSLGAWGAALSLTVICTSIAYLLYYKLLLSIGPAKSMTVTFLVPVFGVFWGWLFLSETINRYVVIGGAVILIGTALATGLLGGKRK</sequence>
<feature type="transmembrane region" description="Helical" evidence="5">
    <location>
        <begin position="7"/>
        <end position="25"/>
    </location>
</feature>
<evidence type="ECO:0000256" key="2">
    <source>
        <dbReference type="ARBA" id="ARBA00022692"/>
    </source>
</evidence>
<proteinExistence type="predicted"/>
<feature type="domain" description="EamA" evidence="6">
    <location>
        <begin position="9"/>
        <end position="136"/>
    </location>
</feature>
<feature type="domain" description="EamA" evidence="6">
    <location>
        <begin position="150"/>
        <end position="281"/>
    </location>
</feature>
<protein>
    <submittedName>
        <fullName evidence="7">DMT family transporter</fullName>
    </submittedName>
</protein>
<name>A0A6B2QZF7_9BURK</name>
<dbReference type="RefSeq" id="WP_163652046.1">
    <property type="nucleotide sequence ID" value="NZ_JAAGRN010000002.1"/>
</dbReference>
<keyword evidence="4 5" id="KW-0472">Membrane</keyword>
<evidence type="ECO:0000256" key="4">
    <source>
        <dbReference type="ARBA" id="ARBA00023136"/>
    </source>
</evidence>
<evidence type="ECO:0000259" key="6">
    <source>
        <dbReference type="Pfam" id="PF00892"/>
    </source>
</evidence>
<feature type="transmembrane region" description="Helical" evidence="5">
    <location>
        <begin position="63"/>
        <end position="84"/>
    </location>
</feature>
<dbReference type="InterPro" id="IPR000620">
    <property type="entry name" value="EamA_dom"/>
</dbReference>
<feature type="transmembrane region" description="Helical" evidence="5">
    <location>
        <begin position="96"/>
        <end position="113"/>
    </location>
</feature>
<dbReference type="SUPFAM" id="SSF103481">
    <property type="entry name" value="Multidrug resistance efflux transporter EmrE"/>
    <property type="match status" value="2"/>
</dbReference>
<dbReference type="PANTHER" id="PTHR32322:SF9">
    <property type="entry name" value="AMINO-ACID METABOLITE EFFLUX PUMP-RELATED"/>
    <property type="match status" value="1"/>
</dbReference>
<gene>
    <name evidence="7" type="ORF">G3I67_04815</name>
</gene>
<comment type="caution">
    <text evidence="7">The sequence shown here is derived from an EMBL/GenBank/DDBJ whole genome shotgun (WGS) entry which is preliminary data.</text>
</comment>
<dbReference type="PANTHER" id="PTHR32322">
    <property type="entry name" value="INNER MEMBRANE TRANSPORTER"/>
    <property type="match status" value="1"/>
</dbReference>
<evidence type="ECO:0000256" key="5">
    <source>
        <dbReference type="SAM" id="Phobius"/>
    </source>
</evidence>
<feature type="transmembrane region" description="Helical" evidence="5">
    <location>
        <begin position="149"/>
        <end position="167"/>
    </location>
</feature>
<feature type="transmembrane region" description="Helical" evidence="5">
    <location>
        <begin position="209"/>
        <end position="229"/>
    </location>
</feature>
<feature type="transmembrane region" description="Helical" evidence="5">
    <location>
        <begin position="31"/>
        <end position="51"/>
    </location>
</feature>
<dbReference type="AlphaFoldDB" id="A0A6B2QZF7"/>
<evidence type="ECO:0000256" key="3">
    <source>
        <dbReference type="ARBA" id="ARBA00022989"/>
    </source>
</evidence>
<dbReference type="Gene3D" id="1.10.3730.20">
    <property type="match status" value="1"/>
</dbReference>
<comment type="subcellular location">
    <subcellularLocation>
        <location evidence="1">Membrane</location>
        <topology evidence="1">Multi-pass membrane protein</topology>
    </subcellularLocation>
</comment>